<organism evidence="2 3">
    <name type="scientific">Piscibacillus halophilus</name>
    <dbReference type="NCBI Taxonomy" id="571933"/>
    <lineage>
        <taxon>Bacteria</taxon>
        <taxon>Bacillati</taxon>
        <taxon>Bacillota</taxon>
        <taxon>Bacilli</taxon>
        <taxon>Bacillales</taxon>
        <taxon>Bacillaceae</taxon>
        <taxon>Piscibacillus</taxon>
    </lineage>
</organism>
<sequence length="347" mass="40833">MILKQHEVPYNLLSTIAILLRLPESHSKFQNCKQEVANYYSGYKGELALDYYLTFVDQLSVHILHDVRLPFINSHYQIDTLILTPNFIVNIEVKNLTGFIRFNHEMGRMYQYIGQKERSYQDPLLQANSQAHQLKAFLYNEGLSHIPIESLIIFVNQKASLSEERDKRIIYGFQLKQRFDEFSKKYQNSSLLKINSLTQKLIQQNQPLQINMLKHLGIREDELIYGVICPHCLHIPMLRVYGRWICQSCLNTFRAEAHVRSFYEYALIISNIINNKNARKLLNVDSIHVIQKLLKKAGFTPRGETSNRTYLIDVNLQNKAQYLLNYYLKMSKQNRFGEKRVFFSETN</sequence>
<keyword evidence="3" id="KW-1185">Reference proteome</keyword>
<dbReference type="EMBL" id="FOES01000020">
    <property type="protein sequence ID" value="SEQ64457.1"/>
    <property type="molecule type" value="Genomic_DNA"/>
</dbReference>
<feature type="domain" description="NERD" evidence="1">
    <location>
        <begin position="41"/>
        <end position="157"/>
    </location>
</feature>
<dbReference type="Pfam" id="PF08378">
    <property type="entry name" value="NERD"/>
    <property type="match status" value="1"/>
</dbReference>
<accession>A0A1H9HQ68</accession>
<dbReference type="InterPro" id="IPR011528">
    <property type="entry name" value="NERD"/>
</dbReference>
<evidence type="ECO:0000313" key="2">
    <source>
        <dbReference type="EMBL" id="SEQ64457.1"/>
    </source>
</evidence>
<evidence type="ECO:0000259" key="1">
    <source>
        <dbReference type="PROSITE" id="PS50965"/>
    </source>
</evidence>
<proteinExistence type="predicted"/>
<evidence type="ECO:0000313" key="3">
    <source>
        <dbReference type="Proteomes" id="UP000199427"/>
    </source>
</evidence>
<reference evidence="2 3" key="1">
    <citation type="submission" date="2016-10" db="EMBL/GenBank/DDBJ databases">
        <authorList>
            <person name="de Groot N.N."/>
        </authorList>
    </citation>
    <scope>NUCLEOTIDE SEQUENCE [LARGE SCALE GENOMIC DNA]</scope>
    <source>
        <strain evidence="2 3">DSM 21633</strain>
    </source>
</reference>
<dbReference type="STRING" id="571933.SAMN05216362_12036"/>
<dbReference type="Proteomes" id="UP000199427">
    <property type="component" value="Unassembled WGS sequence"/>
</dbReference>
<gene>
    <name evidence="2" type="ORF">SAMN05216362_12036</name>
</gene>
<name>A0A1H9HQ68_9BACI</name>
<dbReference type="RefSeq" id="WP_177176364.1">
    <property type="nucleotide sequence ID" value="NZ_FOES01000020.1"/>
</dbReference>
<dbReference type="PROSITE" id="PS50965">
    <property type="entry name" value="NERD"/>
    <property type="match status" value="1"/>
</dbReference>
<protein>
    <submittedName>
        <fullName evidence="2">Nuclease-related domain-containing protein</fullName>
    </submittedName>
</protein>
<dbReference type="AlphaFoldDB" id="A0A1H9HQ68"/>